<dbReference type="FunFam" id="3.10.50.40:FF:000006">
    <property type="entry name" value="Peptidyl-prolyl cis-trans isomerase"/>
    <property type="match status" value="1"/>
</dbReference>
<keyword evidence="30" id="KW-1185">Reference proteome</keyword>
<dbReference type="InterPro" id="IPR001179">
    <property type="entry name" value="PPIase_FKBP_dom"/>
</dbReference>
<keyword evidence="23" id="KW-0407">Ion channel</keyword>
<evidence type="ECO:0000256" key="21">
    <source>
        <dbReference type="ARBA" id="ARBA00023257"/>
    </source>
</evidence>
<comment type="similarity">
    <text evidence="4">Belongs to the glutamate-gated ion channel (TC 1.A.10.1) family.</text>
</comment>
<comment type="subcellular location">
    <subcellularLocation>
        <location evidence="2">Membrane</location>
        <topology evidence="2">Multi-pass membrane protein</topology>
    </subcellularLocation>
    <subcellularLocation>
        <location evidence="24">Postsynaptic cell membrane</location>
    </subcellularLocation>
</comment>
<feature type="transmembrane region" description="Helical" evidence="27">
    <location>
        <begin position="1194"/>
        <end position="1215"/>
    </location>
</feature>
<keyword evidence="7 27" id="KW-0812">Transmembrane</keyword>
<evidence type="ECO:0000256" key="3">
    <source>
        <dbReference type="ARBA" id="ARBA00007416"/>
    </source>
</evidence>
<evidence type="ECO:0000256" key="5">
    <source>
        <dbReference type="ARBA" id="ARBA00013194"/>
    </source>
</evidence>
<keyword evidence="9" id="KW-0863">Zinc-finger</keyword>
<dbReference type="InterPro" id="IPR019594">
    <property type="entry name" value="Glu/Gly-bd"/>
</dbReference>
<evidence type="ECO:0000256" key="22">
    <source>
        <dbReference type="ARBA" id="ARBA00023286"/>
    </source>
</evidence>
<dbReference type="Pfam" id="PF00254">
    <property type="entry name" value="FKBP_C"/>
    <property type="match status" value="1"/>
</dbReference>
<dbReference type="GO" id="GO:0045211">
    <property type="term" value="C:postsynaptic membrane"/>
    <property type="evidence" value="ECO:0007669"/>
    <property type="project" value="UniProtKB-SubCell"/>
</dbReference>
<organism evidence="29 30">
    <name type="scientific">Blomia tropicalis</name>
    <name type="common">Mite</name>
    <dbReference type="NCBI Taxonomy" id="40697"/>
    <lineage>
        <taxon>Eukaryota</taxon>
        <taxon>Metazoa</taxon>
        <taxon>Ecdysozoa</taxon>
        <taxon>Arthropoda</taxon>
        <taxon>Chelicerata</taxon>
        <taxon>Arachnida</taxon>
        <taxon>Acari</taxon>
        <taxon>Acariformes</taxon>
        <taxon>Sarcoptiformes</taxon>
        <taxon>Astigmata</taxon>
        <taxon>Glycyphagoidea</taxon>
        <taxon>Echimyopodidae</taxon>
        <taxon>Blomia</taxon>
    </lineage>
</organism>
<dbReference type="PROSITE" id="PS50059">
    <property type="entry name" value="FKBP_PPIASE"/>
    <property type="match status" value="1"/>
</dbReference>
<comment type="caution">
    <text evidence="29">The sequence shown here is derived from an EMBL/GenBank/DDBJ whole genome shotgun (WGS) entry which is preliminary data.</text>
</comment>
<keyword evidence="19" id="KW-0325">Glycoprotein</keyword>
<evidence type="ECO:0000313" key="30">
    <source>
        <dbReference type="Proteomes" id="UP001142055"/>
    </source>
</evidence>
<dbReference type="Pfam" id="PF09733">
    <property type="entry name" value="VEFS-Box"/>
    <property type="match status" value="1"/>
</dbReference>
<evidence type="ECO:0000256" key="19">
    <source>
        <dbReference type="ARBA" id="ARBA00023180"/>
    </source>
</evidence>
<evidence type="ECO:0000256" key="8">
    <source>
        <dbReference type="ARBA" id="ARBA00022723"/>
    </source>
</evidence>
<dbReference type="FunFam" id="3.40.190.10:FF:000009">
    <property type="entry name" value="Putative glutamate receptor ionotropic NMDA 2B"/>
    <property type="match status" value="1"/>
</dbReference>
<dbReference type="InterPro" id="IPR046357">
    <property type="entry name" value="PPIase_dom_sf"/>
</dbReference>
<evidence type="ECO:0000259" key="28">
    <source>
        <dbReference type="PROSITE" id="PS50059"/>
    </source>
</evidence>
<evidence type="ECO:0000256" key="17">
    <source>
        <dbReference type="ARBA" id="ARBA00023163"/>
    </source>
</evidence>
<keyword evidence="21" id="KW-0628">Postsynaptic cell membrane</keyword>
<keyword evidence="18" id="KW-0675">Receptor</keyword>
<protein>
    <recommendedName>
        <fullName evidence="5 25">peptidylprolyl isomerase</fullName>
        <ecNumber evidence="5 25">5.2.1.8</ecNumber>
    </recommendedName>
</protein>
<dbReference type="PROSITE" id="PS00028">
    <property type="entry name" value="ZINC_FINGER_C2H2_1"/>
    <property type="match status" value="1"/>
</dbReference>
<dbReference type="InterPro" id="IPR013087">
    <property type="entry name" value="Znf_C2H2_type"/>
</dbReference>
<reference evidence="29" key="1">
    <citation type="submission" date="2022-12" db="EMBL/GenBank/DDBJ databases">
        <title>Genome assemblies of Blomia tropicalis.</title>
        <authorList>
            <person name="Cui Y."/>
        </authorList>
    </citation>
    <scope>NUCLEOTIDE SEQUENCE</scope>
    <source>
        <tissue evidence="29">Adult mites</tissue>
    </source>
</reference>
<evidence type="ECO:0000256" key="10">
    <source>
        <dbReference type="ARBA" id="ARBA00022833"/>
    </source>
</evidence>
<evidence type="ECO:0000256" key="2">
    <source>
        <dbReference type="ARBA" id="ARBA00004141"/>
    </source>
</evidence>
<keyword evidence="11 27" id="KW-1133">Transmembrane helix</keyword>
<evidence type="ECO:0000256" key="6">
    <source>
        <dbReference type="ARBA" id="ARBA00022448"/>
    </source>
</evidence>
<dbReference type="InterPro" id="IPR001828">
    <property type="entry name" value="ANF_lig-bd_rcpt"/>
</dbReference>
<dbReference type="GO" id="GO:0015276">
    <property type="term" value="F:ligand-gated monoatomic ion channel activity"/>
    <property type="evidence" value="ECO:0007669"/>
    <property type="project" value="InterPro"/>
</dbReference>
<evidence type="ECO:0000256" key="4">
    <source>
        <dbReference type="ARBA" id="ARBA00008685"/>
    </source>
</evidence>
<evidence type="ECO:0000256" key="18">
    <source>
        <dbReference type="ARBA" id="ARBA00023170"/>
    </source>
</evidence>
<sequence length="1712" mass="196259">MSVCMENRDSDDPMEDEMEENPTSTRCFVIRNPQLDKGQRSFARKVFAEYQGIFALYQELRHRSTKTPLFLQKNLSYMINDIPLFNGQVKEIISEYLLRPIELSYIEGFESAKIVYKIFKKKSLANDQSYELDYELENKSLFKFSSKKSTGPISWEDIVFKLARSTDGNDDYEHMLAFEITYFRDGKERIRTSDYSEMLQYYCICMVKGENTCGQYEQKLIKGTTKNNSIDWNLLFKDEVPNKLQDVPSYFFESVSKNYFFTYELTFKSSPLSNRDERENDNIHDDHSKQFNSGHNIENFDSTKVQVSFKYLQESLSLFLENFECPFCDINCNNFNSLTTHLKICHDRLTFQFEQNPLKIKVAIAEPNYMIPDFDHHEQYFLNTGKQKNRIKRRKVQTTILVSNEKRNYWHNLNNKCGDHSTDTTMQIVADDEPSGRIYFHSQTCVPILQDELDINSEDEEFSEWNKQRTIAMIDEFSDVNPGEKEIAKLWNLHVMNHCKIILGDCHIEHACELFVEEHGKEIVEKNLRMNFILHLCNLQAFGLIRATMVEHLSKKINAIASVGIVKITTIIHWPCIDADLIDLVHYGTTYGYGLVESINMNRLNRWILILLLIFQLIQLFESKYFDDINNGDEQNKKVRNKGTQKITIGAILPKSSLITLKRQYYKRLQDSVEILMKGKNRQEKYNFTNYYQLAQAQVVYLPLNPNPKEILINICDELLVHDVSTILYMTNSEIWGTNAASAQYLLQLTNYLGMPVIAWNADNIGLDQQSANSRLLQLAPSMEHQASAILSILRRYSWHGFSIITSKIGGYGHFLRALREKIMTISDFSFTILDILTVNKYYRDELVDELRPLSQSEARVIILYSTKREAQEILAAAADLGMTGKNYMWIVTQSVLGRATGIAPGEFPSGMLGIHFNTTHEKLLEELERAVTVFGYGLEMLVNDNKVLDLKSNVNCNSSENLKWNVGEMLFSYLRNVSIRSKYGRLNTEFNLDGTLKFVELDILNLNNEAIWERIGTWTDEGIEIKDITWPGNSPVPPLGLPEKFSLQVSWLEEPPFINFVPPDNETGDNCKINRAVPCKYSTNPDNSTVSGCCAGFCIDLLQKFSNDLKFTYELNRVEDGAWGILNNGTWNGLIADLIDHRADIVVTSIKINSDRQAFVDFTVPFLETGIAIAVAKRTGIISPKAFLEPFDVFSWVMILLISIQIAAFAIFLFEWLSPSGYDMGMTPPKDHKFSLFRTYWLVWAILFGAAVHVDCPKGYTARFMANTWATFAVVFLAIYTANLAAFMITREEYHDFTGIEDKKLADPFLSDPPLKFGTIPHGNTEAVLKRNKPKMYKYMVPFNRSTSKNGVNAVKKGQLDAFIYDAVVLDHLVGEDNDCGLLTVGSWYAMTGYGFAMAKNSKYLDKFNKKMIEYRENGDLERLRRYWFQGACKMQKNTRNISKPLDVNQFMSAFLLLGCGILLTVVLLGLEHIYFRYCRQCLARTEKDACFTLISLSMAQSLRFDQEGYTRESNICDNSECEMRRRRTLKELHAAKYKIRELESYNRGAFENEVYNDKDSIAAKIKQSKNELTFNDHSDSDENVAKVSANKKQVTKLQIGIKKRVADCTRKSSKGDVLHIHYRGSLYDSGAEFDSSYKRGNPLTFTLGAGQVIAGWDQGLLGICEGERRKLVIPSDLAYGAAGSPPTIPPDSTLVFEVECVQIESPKTDL</sequence>
<dbReference type="GO" id="GO:0003755">
    <property type="term" value="F:peptidyl-prolyl cis-trans isomerase activity"/>
    <property type="evidence" value="ECO:0007669"/>
    <property type="project" value="UniProtKB-KW"/>
</dbReference>
<dbReference type="Proteomes" id="UP001142055">
    <property type="component" value="Chromosome 3"/>
</dbReference>
<keyword evidence="22" id="KW-1071">Ligand-gated ion channel</keyword>
<evidence type="ECO:0000256" key="11">
    <source>
        <dbReference type="ARBA" id="ARBA00022989"/>
    </source>
</evidence>
<evidence type="ECO:0000256" key="20">
    <source>
        <dbReference type="ARBA" id="ARBA00023235"/>
    </source>
</evidence>
<proteinExistence type="inferred from homology"/>
<dbReference type="SUPFAM" id="SSF53822">
    <property type="entry name" value="Periplasmic binding protein-like I"/>
    <property type="match status" value="1"/>
</dbReference>
<dbReference type="GO" id="GO:0008270">
    <property type="term" value="F:zinc ion binding"/>
    <property type="evidence" value="ECO:0007669"/>
    <property type="project" value="UniProtKB-KW"/>
</dbReference>
<accession>A0A9Q0M416</accession>
<dbReference type="SMART" id="SM00079">
    <property type="entry name" value="PBPe"/>
    <property type="match status" value="1"/>
</dbReference>
<dbReference type="PANTHER" id="PTHR18966">
    <property type="entry name" value="IONOTROPIC GLUTAMATE RECEPTOR"/>
    <property type="match status" value="1"/>
</dbReference>
<keyword evidence="10" id="KW-0862">Zinc</keyword>
<dbReference type="Pfam" id="PF23320">
    <property type="entry name" value="Zn_SUZ12"/>
    <property type="match status" value="1"/>
</dbReference>
<evidence type="ECO:0000256" key="7">
    <source>
        <dbReference type="ARBA" id="ARBA00022692"/>
    </source>
</evidence>
<dbReference type="InterPro" id="IPR019135">
    <property type="entry name" value="Polycomb_protein_VEFS-Box"/>
</dbReference>
<keyword evidence="14" id="KW-0406">Ion transport</keyword>
<keyword evidence="13" id="KW-0770">Synapse</keyword>
<keyword evidence="12" id="KW-0805">Transcription regulation</keyword>
<evidence type="ECO:0000256" key="9">
    <source>
        <dbReference type="ARBA" id="ARBA00022771"/>
    </source>
</evidence>
<dbReference type="SUPFAM" id="SSF54534">
    <property type="entry name" value="FKBP-like"/>
    <property type="match status" value="1"/>
</dbReference>
<comment type="catalytic activity">
    <reaction evidence="1 25">
        <text>[protein]-peptidylproline (omega=180) = [protein]-peptidylproline (omega=0)</text>
        <dbReference type="Rhea" id="RHEA:16237"/>
        <dbReference type="Rhea" id="RHEA-COMP:10747"/>
        <dbReference type="Rhea" id="RHEA-COMP:10748"/>
        <dbReference type="ChEBI" id="CHEBI:83833"/>
        <dbReference type="ChEBI" id="CHEBI:83834"/>
        <dbReference type="EC" id="5.2.1.8"/>
    </reaction>
</comment>
<evidence type="ECO:0000256" key="23">
    <source>
        <dbReference type="ARBA" id="ARBA00023303"/>
    </source>
</evidence>
<evidence type="ECO:0000256" key="24">
    <source>
        <dbReference type="ARBA" id="ARBA00034100"/>
    </source>
</evidence>
<feature type="transmembrane region" description="Helical" evidence="27">
    <location>
        <begin position="1236"/>
        <end position="1255"/>
    </location>
</feature>
<dbReference type="Pfam" id="PF10613">
    <property type="entry name" value="Lig_chan-Glu_bd"/>
    <property type="match status" value="1"/>
</dbReference>
<evidence type="ECO:0000256" key="1">
    <source>
        <dbReference type="ARBA" id="ARBA00000971"/>
    </source>
</evidence>
<feature type="transmembrane region" description="Helical" evidence="27">
    <location>
        <begin position="1267"/>
        <end position="1290"/>
    </location>
</feature>
<dbReference type="Gene3D" id="3.40.190.10">
    <property type="entry name" value="Periplasmic binding protein-like II"/>
    <property type="match status" value="2"/>
</dbReference>
<evidence type="ECO:0000256" key="13">
    <source>
        <dbReference type="ARBA" id="ARBA00023018"/>
    </source>
</evidence>
<evidence type="ECO:0000256" key="12">
    <source>
        <dbReference type="ARBA" id="ARBA00023015"/>
    </source>
</evidence>
<evidence type="ECO:0000256" key="15">
    <source>
        <dbReference type="ARBA" id="ARBA00023110"/>
    </source>
</evidence>
<evidence type="ECO:0000256" key="16">
    <source>
        <dbReference type="ARBA" id="ARBA00023136"/>
    </source>
</evidence>
<dbReference type="InterPro" id="IPR028082">
    <property type="entry name" value="Peripla_BP_I"/>
</dbReference>
<evidence type="ECO:0000256" key="27">
    <source>
        <dbReference type="SAM" id="Phobius"/>
    </source>
</evidence>
<evidence type="ECO:0000256" key="14">
    <source>
        <dbReference type="ARBA" id="ARBA00023065"/>
    </source>
</evidence>
<feature type="transmembrane region" description="Helical" evidence="27">
    <location>
        <begin position="1455"/>
        <end position="1477"/>
    </location>
</feature>
<keyword evidence="20 25" id="KW-0413">Isomerase</keyword>
<dbReference type="SMART" id="SM00918">
    <property type="entry name" value="Lig_chan-Glu_bd"/>
    <property type="match status" value="1"/>
</dbReference>
<evidence type="ECO:0000313" key="29">
    <source>
        <dbReference type="EMBL" id="KAJ6217025.1"/>
    </source>
</evidence>
<keyword evidence="16 27" id="KW-0472">Membrane</keyword>
<keyword evidence="6" id="KW-0813">Transport</keyword>
<keyword evidence="8" id="KW-0479">Metal-binding</keyword>
<feature type="region of interest" description="Disordered" evidence="26">
    <location>
        <begin position="1"/>
        <end position="22"/>
    </location>
</feature>
<gene>
    <name evidence="29" type="ORF">RDWZM_008182</name>
</gene>
<dbReference type="EMBL" id="JAPWDV010000003">
    <property type="protein sequence ID" value="KAJ6217025.1"/>
    <property type="molecule type" value="Genomic_DNA"/>
</dbReference>
<dbReference type="EC" id="5.2.1.8" evidence="5 25"/>
<dbReference type="Gene3D" id="3.10.50.40">
    <property type="match status" value="1"/>
</dbReference>
<dbReference type="Pfam" id="PF00060">
    <property type="entry name" value="Lig_chan"/>
    <property type="match status" value="1"/>
</dbReference>
<dbReference type="SUPFAM" id="SSF53850">
    <property type="entry name" value="Periplasmic binding protein-like II"/>
    <property type="match status" value="1"/>
</dbReference>
<keyword evidence="15 25" id="KW-0697">Rotamase</keyword>
<evidence type="ECO:0000256" key="25">
    <source>
        <dbReference type="PROSITE-ProRule" id="PRU00277"/>
    </source>
</evidence>
<dbReference type="InterPro" id="IPR015683">
    <property type="entry name" value="Ionotropic_Glu_rcpt"/>
</dbReference>
<dbReference type="Gene3D" id="3.40.50.2300">
    <property type="match status" value="2"/>
</dbReference>
<evidence type="ECO:0000256" key="26">
    <source>
        <dbReference type="SAM" id="MobiDB-lite"/>
    </source>
</evidence>
<feature type="compositionally biased region" description="Basic and acidic residues" evidence="26">
    <location>
        <begin position="1"/>
        <end position="11"/>
    </location>
</feature>
<name>A0A9Q0M416_BLOTA</name>
<dbReference type="Pfam" id="PF01094">
    <property type="entry name" value="ANF_receptor"/>
    <property type="match status" value="1"/>
</dbReference>
<dbReference type="CDD" id="cd21551">
    <property type="entry name" value="VEFS-box_SUZ12"/>
    <property type="match status" value="1"/>
</dbReference>
<keyword evidence="17" id="KW-0804">Transcription</keyword>
<comment type="similarity">
    <text evidence="3">Belongs to the VEFS (VRN2-EMF2-FIS2-SU(Z)12) family.</text>
</comment>
<dbReference type="InterPro" id="IPR001320">
    <property type="entry name" value="Iontro_rcpt_C"/>
</dbReference>
<dbReference type="InterPro" id="IPR057540">
    <property type="entry name" value="Znf_SUZ12"/>
</dbReference>
<dbReference type="FunFam" id="3.40.190.10:FF:000155">
    <property type="entry name" value="Glutamate receptor ionotropic, NMDA 2B"/>
    <property type="match status" value="1"/>
</dbReference>
<feature type="domain" description="PPIase FKBP-type" evidence="28">
    <location>
        <begin position="1617"/>
        <end position="1706"/>
    </location>
</feature>